<dbReference type="Proteomes" id="UP001179614">
    <property type="component" value="Chromosome"/>
</dbReference>
<keyword evidence="2" id="KW-1185">Reference proteome</keyword>
<protein>
    <submittedName>
        <fullName evidence="1">Uncharacterized protein</fullName>
    </submittedName>
</protein>
<evidence type="ECO:0000313" key="2">
    <source>
        <dbReference type="Proteomes" id="UP001179614"/>
    </source>
</evidence>
<sequence>MNDQKWAEILRVFGPAGARTLRDLKAEIDGEGDITSLTVEPEDVEYFGTKMSLPAATIRFEKPRFGEPLADLIAYQQCMEQIVSRRTFVHRLFSLADSEEANKIANPEIYVSLFDLSGREIVESMAIHYRKIFELMIYACWTAFEPRMKMSYEANQLKNIHQCLRDKFPAVHTFMVPMFANSFEPIPPDKREGFDFDELLEAYGFSSKIVHETGPYRRPFDVILALHKFVEWNSRLLTVLALHRIQISSSEFVFCRCRGDGKVFVWIDGNKPIVVPRGALETATQQAL</sequence>
<dbReference type="EMBL" id="CP089391">
    <property type="protein sequence ID" value="WBL77799.1"/>
    <property type="molecule type" value="Genomic_DNA"/>
</dbReference>
<evidence type="ECO:0000313" key="1">
    <source>
        <dbReference type="EMBL" id="WBL77799.1"/>
    </source>
</evidence>
<reference evidence="1" key="1">
    <citation type="submission" date="2021-12" db="EMBL/GenBank/DDBJ databases">
        <title>Bradyrhizobium xenonodulans sp. nov.</title>
        <authorList>
            <person name="Claassens R."/>
            <person name="Venter S.N."/>
            <person name="Beukes C.W."/>
            <person name="Stepkowski T."/>
            <person name="Steenkamp E.T."/>
        </authorList>
    </citation>
    <scope>NUCLEOTIDE SEQUENCE</scope>
    <source>
        <strain evidence="1">14AB</strain>
    </source>
</reference>
<organism evidence="1 2">
    <name type="scientific">Bradyrhizobium xenonodulans</name>
    <dbReference type="NCBI Taxonomy" id="2736875"/>
    <lineage>
        <taxon>Bacteria</taxon>
        <taxon>Pseudomonadati</taxon>
        <taxon>Pseudomonadota</taxon>
        <taxon>Alphaproteobacteria</taxon>
        <taxon>Hyphomicrobiales</taxon>
        <taxon>Nitrobacteraceae</taxon>
        <taxon>Bradyrhizobium</taxon>
    </lineage>
</organism>
<proteinExistence type="predicted"/>
<name>A0ABY7MJP2_9BRAD</name>
<gene>
    <name evidence="1" type="ORF">I3J27_33115</name>
</gene>
<dbReference type="RefSeq" id="WP_270163091.1">
    <property type="nucleotide sequence ID" value="NZ_CP089391.1"/>
</dbReference>
<accession>A0ABY7MJP2</accession>